<dbReference type="GO" id="GO:0015297">
    <property type="term" value="F:antiporter activity"/>
    <property type="evidence" value="ECO:0007669"/>
    <property type="project" value="InterPro"/>
</dbReference>
<feature type="transmembrane region" description="Helical" evidence="7">
    <location>
        <begin position="208"/>
        <end position="230"/>
    </location>
</feature>
<dbReference type="EMBL" id="CP001810">
    <property type="protein sequence ID" value="ADL35194.1"/>
    <property type="molecule type" value="Genomic_DNA"/>
</dbReference>
<feature type="transmembrane region" description="Helical" evidence="7">
    <location>
        <begin position="100"/>
        <end position="125"/>
    </location>
</feature>
<evidence type="ECO:0000313" key="8">
    <source>
        <dbReference type="EMBL" id="ADL35194.1"/>
    </source>
</evidence>
<dbReference type="STRING" id="515622.bpr_I2461"/>
<dbReference type="NCBIfam" id="TIGR00797">
    <property type="entry name" value="matE"/>
    <property type="match status" value="1"/>
</dbReference>
<feature type="transmembrane region" description="Helical" evidence="7">
    <location>
        <begin position="398"/>
        <end position="420"/>
    </location>
</feature>
<dbReference type="PANTHER" id="PTHR43549">
    <property type="entry name" value="MULTIDRUG RESISTANCE PROTEIN YPNP-RELATED"/>
    <property type="match status" value="1"/>
</dbReference>
<sequence>MDKKTTTKNNNIIEGSIWKSMLAYFAALLLGAFFQQFYNTVDAIIVGKAVGSDALAAVGGSAAMVVNLFVGFFMGLSSGATVVIAQFYGAGRRDEVKKAVHTAIAMSIAGGALITLIGLFIAPWIINAMKTPTEVIEASTIYLRIYFLGMIANLVYNMGAGILRAIGDSKRPLYVLIISCFVNIFLDVLFVIWMGLGKMGINQGVMGVAVATVICQIISAVIIVAMLMMTGDSYKLILREIRIDAEMLSRIVRIGFPAGIQTTMYTLSNILIQASINEFGKDATAAWAAYGKIDVLFWMTIGSLGTAVTTFAGQNYGAGKYDRVRSSTRQAFIIAACITIPLSTVLYLWGEGFLYIFVNESQVIQIGIQMIKFLAPFYCLYIGVEIFSGVLRGMGSALIPMLLTLSGICLLRVVWIMVVFPLNRTIVTVETSYPITWGVTSFLFLIYYTYYVRKNKIKGDADSVK</sequence>
<feature type="transmembrane region" description="Helical" evidence="7">
    <location>
        <begin position="145"/>
        <end position="166"/>
    </location>
</feature>
<dbReference type="KEGG" id="bpb:bpr_I2461"/>
<keyword evidence="4 7" id="KW-0812">Transmembrane</keyword>
<keyword evidence="6 7" id="KW-0472">Membrane</keyword>
<dbReference type="eggNOG" id="COG0534">
    <property type="taxonomic scope" value="Bacteria"/>
</dbReference>
<protein>
    <submittedName>
        <fullName evidence="8">MatE efflux family protein</fullName>
    </submittedName>
</protein>
<dbReference type="Pfam" id="PF01554">
    <property type="entry name" value="MatE"/>
    <property type="match status" value="2"/>
</dbReference>
<feature type="transmembrane region" description="Helical" evidence="7">
    <location>
        <begin position="251"/>
        <end position="276"/>
    </location>
</feature>
<dbReference type="InterPro" id="IPR052031">
    <property type="entry name" value="Membrane_Transporter-Flippase"/>
</dbReference>
<feature type="transmembrane region" description="Helical" evidence="7">
    <location>
        <begin position="331"/>
        <end position="350"/>
    </location>
</feature>
<accession>E0RVN6</accession>
<evidence type="ECO:0000256" key="4">
    <source>
        <dbReference type="ARBA" id="ARBA00022692"/>
    </source>
</evidence>
<gene>
    <name evidence="8" type="ordered locus">bpr_I2461</name>
</gene>
<keyword evidence="9" id="KW-1185">Reference proteome</keyword>
<keyword evidence="2" id="KW-0813">Transport</keyword>
<dbReference type="InterPro" id="IPR002528">
    <property type="entry name" value="MATE_fam"/>
</dbReference>
<evidence type="ECO:0000313" key="9">
    <source>
        <dbReference type="Proteomes" id="UP000001299"/>
    </source>
</evidence>
<organism evidence="8 9">
    <name type="scientific">Butyrivibrio proteoclasticus (strain ATCC 51982 / DSM 14932 / B316)</name>
    <name type="common">Clostridium proteoclasticum</name>
    <dbReference type="NCBI Taxonomy" id="515622"/>
    <lineage>
        <taxon>Bacteria</taxon>
        <taxon>Bacillati</taxon>
        <taxon>Bacillota</taxon>
        <taxon>Clostridia</taxon>
        <taxon>Lachnospirales</taxon>
        <taxon>Lachnospiraceae</taxon>
        <taxon>Butyrivibrio</taxon>
    </lineage>
</organism>
<feature type="transmembrane region" description="Helical" evidence="7">
    <location>
        <begin position="173"/>
        <end position="196"/>
    </location>
</feature>
<evidence type="ECO:0000256" key="5">
    <source>
        <dbReference type="ARBA" id="ARBA00022989"/>
    </source>
</evidence>
<dbReference type="RefSeq" id="WP_013281847.1">
    <property type="nucleotide sequence ID" value="NC_014387.1"/>
</dbReference>
<dbReference type="GO" id="GO:0042910">
    <property type="term" value="F:xenobiotic transmembrane transporter activity"/>
    <property type="evidence" value="ECO:0007669"/>
    <property type="project" value="InterPro"/>
</dbReference>
<evidence type="ECO:0000256" key="2">
    <source>
        <dbReference type="ARBA" id="ARBA00022448"/>
    </source>
</evidence>
<evidence type="ECO:0000256" key="7">
    <source>
        <dbReference type="SAM" id="Phobius"/>
    </source>
</evidence>
<proteinExistence type="predicted"/>
<feature type="transmembrane region" description="Helical" evidence="7">
    <location>
        <begin position="370"/>
        <end position="391"/>
    </location>
</feature>
<feature type="transmembrane region" description="Helical" evidence="7">
    <location>
        <begin position="432"/>
        <end position="450"/>
    </location>
</feature>
<evidence type="ECO:0000256" key="6">
    <source>
        <dbReference type="ARBA" id="ARBA00023136"/>
    </source>
</evidence>
<dbReference type="AlphaFoldDB" id="E0RVN6"/>
<dbReference type="Proteomes" id="UP000001299">
    <property type="component" value="Chromosome 1"/>
</dbReference>
<dbReference type="CDD" id="cd13138">
    <property type="entry name" value="MATE_yoeA_like"/>
    <property type="match status" value="1"/>
</dbReference>
<dbReference type="HOGENOM" id="CLU_012893_5_0_9"/>
<comment type="subcellular location">
    <subcellularLocation>
        <location evidence="1">Cell membrane</location>
        <topology evidence="1">Multi-pass membrane protein</topology>
    </subcellularLocation>
</comment>
<dbReference type="PANTHER" id="PTHR43549:SF3">
    <property type="entry name" value="MULTIDRUG RESISTANCE PROTEIN YPNP-RELATED"/>
    <property type="match status" value="1"/>
</dbReference>
<dbReference type="PIRSF" id="PIRSF006603">
    <property type="entry name" value="DinF"/>
    <property type="match status" value="1"/>
</dbReference>
<dbReference type="InterPro" id="IPR048279">
    <property type="entry name" value="MdtK-like"/>
</dbReference>
<name>E0RVN6_BUTPB</name>
<reference evidence="8 9" key="1">
    <citation type="journal article" date="2010" name="PLoS ONE">
        <title>The glycobiome of the rumen bacterium Butyrivibrio proteoclasticus B316(T) highlights adaptation to a polysaccharide-rich environment.</title>
        <authorList>
            <person name="Kelly W.J."/>
            <person name="Leahy S.C."/>
            <person name="Altermann E."/>
            <person name="Yeoman C.J."/>
            <person name="Dunne J.C."/>
            <person name="Kong Z."/>
            <person name="Pacheco D.M."/>
            <person name="Li D."/>
            <person name="Noel S.J."/>
            <person name="Moon C.D."/>
            <person name="Cookson A.L."/>
            <person name="Attwood G.T."/>
        </authorList>
    </citation>
    <scope>NUCLEOTIDE SEQUENCE [LARGE SCALE GENOMIC DNA]</scope>
    <source>
        <strain evidence="9">ATCC 51982 / DSM 14932 / B316</strain>
    </source>
</reference>
<feature type="transmembrane region" description="Helical" evidence="7">
    <location>
        <begin position="296"/>
        <end position="319"/>
    </location>
</feature>
<keyword evidence="5 7" id="KW-1133">Transmembrane helix</keyword>
<feature type="transmembrane region" description="Helical" evidence="7">
    <location>
        <begin position="21"/>
        <end position="38"/>
    </location>
</feature>
<dbReference type="GO" id="GO:0005886">
    <property type="term" value="C:plasma membrane"/>
    <property type="evidence" value="ECO:0007669"/>
    <property type="project" value="UniProtKB-SubCell"/>
</dbReference>
<evidence type="ECO:0000256" key="1">
    <source>
        <dbReference type="ARBA" id="ARBA00004651"/>
    </source>
</evidence>
<feature type="transmembrane region" description="Helical" evidence="7">
    <location>
        <begin position="58"/>
        <end position="88"/>
    </location>
</feature>
<keyword evidence="3" id="KW-1003">Cell membrane</keyword>
<evidence type="ECO:0000256" key="3">
    <source>
        <dbReference type="ARBA" id="ARBA00022475"/>
    </source>
</evidence>